<dbReference type="InterPro" id="IPR001054">
    <property type="entry name" value="A/G_cyclase"/>
</dbReference>
<evidence type="ECO:0000313" key="4">
    <source>
        <dbReference type="Proteomes" id="UP000001847"/>
    </source>
</evidence>
<keyword evidence="1" id="KW-0175">Coiled coil</keyword>
<name>B0ST46_LEPBP</name>
<dbReference type="PROSITE" id="PS50125">
    <property type="entry name" value="GUANYLATE_CYCLASE_2"/>
    <property type="match status" value="1"/>
</dbReference>
<feature type="coiled-coil region" evidence="1">
    <location>
        <begin position="236"/>
        <end position="263"/>
    </location>
</feature>
<dbReference type="BioCyc" id="LBIF456481:LEPBI_RS10785-MONOMER"/>
<evidence type="ECO:0000313" key="3">
    <source>
        <dbReference type="EMBL" id="ABZ98286.1"/>
    </source>
</evidence>
<dbReference type="Gene3D" id="3.30.70.1230">
    <property type="entry name" value="Nucleotide cyclase"/>
    <property type="match status" value="1"/>
</dbReference>
<gene>
    <name evidence="3" type="ordered locus">LEPBI_I2187</name>
</gene>
<dbReference type="GO" id="GO:0004016">
    <property type="term" value="F:adenylate cyclase activity"/>
    <property type="evidence" value="ECO:0007669"/>
    <property type="project" value="UniProtKB-ARBA"/>
</dbReference>
<dbReference type="GO" id="GO:0009190">
    <property type="term" value="P:cyclic nucleotide biosynthetic process"/>
    <property type="evidence" value="ECO:0007669"/>
    <property type="project" value="InterPro"/>
</dbReference>
<keyword evidence="4" id="KW-1185">Reference proteome</keyword>
<dbReference type="STRING" id="456481.LEPBI_I2187"/>
<evidence type="ECO:0000259" key="2">
    <source>
        <dbReference type="PROSITE" id="PS50125"/>
    </source>
</evidence>
<dbReference type="CDD" id="cd07302">
    <property type="entry name" value="CHD"/>
    <property type="match status" value="1"/>
</dbReference>
<dbReference type="KEGG" id="lbi:LEPBI_I2187"/>
<sequence>MNKRVLKDNEPTVVNEHLKVLEKTQIGISELQSGLNETKKDISESFSECVIMFVDLVDSTSFKQSHNESDWILRLKIFVDVISEYANGLGGKVVKVIGDEVMISFTRAEQNNDALNFAMRLSDIENSLEQLTGFPTKIKIALDSGKVCFIKYVGHETPDPQGLPVDRCARISKYCTPSSILTSEYQYLKFDHKDIWKFAGKPELKGLGRVSIYQLGNLSISAQDTKTISLQEYKLLKESEAENIQLKEYNKKLQEQIKLLGNRPNPDASITGDNVTAWENIKAEIEDIKILISTTPGSSIQFARFLFLNSINEKEEYNKFAGKFFDELIQANLVFSRDKNSWYELNQENKRNKKIIEKLEVLEEYLIEYTREFGEHDSDDLFDYSIKDSEFWKKYFGYRVVA</sequence>
<organism evidence="3 4">
    <name type="scientific">Leptospira biflexa serovar Patoc (strain Patoc 1 / ATCC 23582 / Paris)</name>
    <dbReference type="NCBI Taxonomy" id="456481"/>
    <lineage>
        <taxon>Bacteria</taxon>
        <taxon>Pseudomonadati</taxon>
        <taxon>Spirochaetota</taxon>
        <taxon>Spirochaetia</taxon>
        <taxon>Leptospirales</taxon>
        <taxon>Leptospiraceae</taxon>
        <taxon>Leptospira</taxon>
    </lineage>
</organism>
<feature type="domain" description="Guanylate cyclase" evidence="2">
    <location>
        <begin position="50"/>
        <end position="172"/>
    </location>
</feature>
<dbReference type="GO" id="GO:0035556">
    <property type="term" value="P:intracellular signal transduction"/>
    <property type="evidence" value="ECO:0007669"/>
    <property type="project" value="InterPro"/>
</dbReference>
<feature type="coiled-coil region" evidence="1">
    <location>
        <begin position="345"/>
        <end position="372"/>
    </location>
</feature>
<dbReference type="EMBL" id="CP000786">
    <property type="protein sequence ID" value="ABZ98286.1"/>
    <property type="molecule type" value="Genomic_DNA"/>
</dbReference>
<dbReference type="Pfam" id="PF00211">
    <property type="entry name" value="Guanylate_cyc"/>
    <property type="match status" value="1"/>
</dbReference>
<dbReference type="OrthoDB" id="367953at2"/>
<protein>
    <recommendedName>
        <fullName evidence="2">Guanylate cyclase domain-containing protein</fullName>
    </recommendedName>
</protein>
<dbReference type="HOGENOM" id="CLU_684753_0_0_12"/>
<accession>B0ST46</accession>
<proteinExistence type="predicted"/>
<reference evidence="3 4" key="1">
    <citation type="journal article" date="2008" name="PLoS ONE">
        <title>Genome sequence of the saprophyte Leptospira biflexa provides insights into the evolution of Leptospira and the pathogenesis of leptospirosis.</title>
        <authorList>
            <person name="Picardeau M."/>
            <person name="Bulach D.M."/>
            <person name="Bouchier C."/>
            <person name="Zuerner R.L."/>
            <person name="Zidane N."/>
            <person name="Wilson P.J."/>
            <person name="Creno S."/>
            <person name="Kuczek E.S."/>
            <person name="Bommezzadri S."/>
            <person name="Davis J.C."/>
            <person name="McGrath A."/>
            <person name="Johnson M.J."/>
            <person name="Boursaux-Eude C."/>
            <person name="Seemann T."/>
            <person name="Rouy Z."/>
            <person name="Coppel R.L."/>
            <person name="Rood J.I."/>
            <person name="Lajus A."/>
            <person name="Davies J.K."/>
            <person name="Medigue C."/>
            <person name="Adler B."/>
        </authorList>
    </citation>
    <scope>NUCLEOTIDE SEQUENCE [LARGE SCALE GENOMIC DNA]</scope>
    <source>
        <strain evidence="4">Patoc 1 / ATCC 23582 / Paris</strain>
    </source>
</reference>
<dbReference type="Proteomes" id="UP000001847">
    <property type="component" value="Chromosome I"/>
</dbReference>
<dbReference type="RefSeq" id="WP_012389156.1">
    <property type="nucleotide sequence ID" value="NC_010602.1"/>
</dbReference>
<dbReference type="SUPFAM" id="SSF55073">
    <property type="entry name" value="Nucleotide cyclase"/>
    <property type="match status" value="1"/>
</dbReference>
<dbReference type="AlphaFoldDB" id="B0ST46"/>
<evidence type="ECO:0000256" key="1">
    <source>
        <dbReference type="SAM" id="Coils"/>
    </source>
</evidence>
<dbReference type="InterPro" id="IPR029787">
    <property type="entry name" value="Nucleotide_cyclase"/>
</dbReference>